<sequence>LVMLAEDPGLRARLGAAAQAQAQARLDGRGLLDASARIGIMPTVSNTA</sequence>
<name>A0A850NUT6_9PROT</name>
<reference evidence="1 2" key="1">
    <citation type="submission" date="2020-06" db="EMBL/GenBank/DDBJ databases">
        <title>Description of novel acetic acid bacteria.</title>
        <authorList>
            <person name="Sombolestani A."/>
        </authorList>
    </citation>
    <scope>NUCLEOTIDE SEQUENCE [LARGE SCALE GENOMIC DNA]</scope>
    <source>
        <strain evidence="1 2">LMG 26838</strain>
    </source>
</reference>
<evidence type="ECO:0000313" key="1">
    <source>
        <dbReference type="EMBL" id="NVN32100.1"/>
    </source>
</evidence>
<dbReference type="AlphaFoldDB" id="A0A850NUT6"/>
<proteinExistence type="predicted"/>
<comment type="caution">
    <text evidence="1">The sequence shown here is derived from an EMBL/GenBank/DDBJ whole genome shotgun (WGS) entry which is preliminary data.</text>
</comment>
<dbReference type="Proteomes" id="UP000565205">
    <property type="component" value="Unassembled WGS sequence"/>
</dbReference>
<accession>A0A850NUT6</accession>
<dbReference type="EMBL" id="JABXXQ010000642">
    <property type="protein sequence ID" value="NVN32100.1"/>
    <property type="molecule type" value="Genomic_DNA"/>
</dbReference>
<feature type="non-terminal residue" evidence="1">
    <location>
        <position position="1"/>
    </location>
</feature>
<organism evidence="1 2">
    <name type="scientific">Endobacter medicaginis</name>
    <dbReference type="NCBI Taxonomy" id="1181271"/>
    <lineage>
        <taxon>Bacteria</taxon>
        <taxon>Pseudomonadati</taxon>
        <taxon>Pseudomonadota</taxon>
        <taxon>Alphaproteobacteria</taxon>
        <taxon>Acetobacterales</taxon>
        <taxon>Acetobacteraceae</taxon>
        <taxon>Endobacter</taxon>
    </lineage>
</organism>
<protein>
    <submittedName>
        <fullName evidence="1">Uncharacterized protein</fullName>
    </submittedName>
</protein>
<gene>
    <name evidence="1" type="ORF">HUK83_17385</name>
</gene>
<evidence type="ECO:0000313" key="2">
    <source>
        <dbReference type="Proteomes" id="UP000565205"/>
    </source>
</evidence>